<dbReference type="EMBL" id="JACCBB010000001">
    <property type="protein sequence ID" value="NYD23899.1"/>
    <property type="molecule type" value="Genomic_DNA"/>
</dbReference>
<evidence type="ECO:0000313" key="11">
    <source>
        <dbReference type="Proteomes" id="UP000521922"/>
    </source>
</evidence>
<keyword evidence="11" id="KW-1185">Reference proteome</keyword>
<name>A0A7Y9DNL0_9ACTN</name>
<dbReference type="InterPro" id="IPR050297">
    <property type="entry name" value="LipidA_mod_glycosyltrf_83"/>
</dbReference>
<evidence type="ECO:0000256" key="1">
    <source>
        <dbReference type="ARBA" id="ARBA00004651"/>
    </source>
</evidence>
<accession>A0A7Y9DNL0</accession>
<evidence type="ECO:0000256" key="4">
    <source>
        <dbReference type="ARBA" id="ARBA00022679"/>
    </source>
</evidence>
<feature type="transmembrane region" description="Helical" evidence="8">
    <location>
        <begin position="124"/>
        <end position="157"/>
    </location>
</feature>
<evidence type="ECO:0000256" key="8">
    <source>
        <dbReference type="SAM" id="Phobius"/>
    </source>
</evidence>
<evidence type="ECO:0000313" key="10">
    <source>
        <dbReference type="EMBL" id="NYD23899.1"/>
    </source>
</evidence>
<comment type="subcellular location">
    <subcellularLocation>
        <location evidence="1">Cell membrane</location>
        <topology evidence="1">Multi-pass membrane protein</topology>
    </subcellularLocation>
</comment>
<dbReference type="GO" id="GO:0005886">
    <property type="term" value="C:plasma membrane"/>
    <property type="evidence" value="ECO:0007669"/>
    <property type="project" value="UniProtKB-SubCell"/>
</dbReference>
<dbReference type="InterPro" id="IPR038731">
    <property type="entry name" value="RgtA/B/C-like"/>
</dbReference>
<dbReference type="PANTHER" id="PTHR33908">
    <property type="entry name" value="MANNOSYLTRANSFERASE YKCB-RELATED"/>
    <property type="match status" value="1"/>
</dbReference>
<dbReference type="GO" id="GO:0009103">
    <property type="term" value="P:lipopolysaccharide biosynthetic process"/>
    <property type="evidence" value="ECO:0007669"/>
    <property type="project" value="UniProtKB-ARBA"/>
</dbReference>
<evidence type="ECO:0000259" key="9">
    <source>
        <dbReference type="Pfam" id="PF13231"/>
    </source>
</evidence>
<gene>
    <name evidence="10" type="ORF">BJ968_003439</name>
</gene>
<dbReference type="Pfam" id="PF13231">
    <property type="entry name" value="PMT_2"/>
    <property type="match status" value="1"/>
</dbReference>
<keyword evidence="6 8" id="KW-1133">Transmembrane helix</keyword>
<feature type="transmembrane region" description="Helical" evidence="8">
    <location>
        <begin position="375"/>
        <end position="394"/>
    </location>
</feature>
<evidence type="ECO:0000256" key="2">
    <source>
        <dbReference type="ARBA" id="ARBA00022475"/>
    </source>
</evidence>
<feature type="transmembrane region" description="Helical" evidence="8">
    <location>
        <begin position="169"/>
        <end position="190"/>
    </location>
</feature>
<evidence type="ECO:0000256" key="3">
    <source>
        <dbReference type="ARBA" id="ARBA00022676"/>
    </source>
</evidence>
<evidence type="ECO:0000256" key="6">
    <source>
        <dbReference type="ARBA" id="ARBA00022989"/>
    </source>
</evidence>
<dbReference type="GO" id="GO:0016763">
    <property type="term" value="F:pentosyltransferase activity"/>
    <property type="evidence" value="ECO:0007669"/>
    <property type="project" value="TreeGrafter"/>
</dbReference>
<dbReference type="Proteomes" id="UP000521922">
    <property type="component" value="Unassembled WGS sequence"/>
</dbReference>
<comment type="caution">
    <text evidence="10">The sequence shown here is derived from an EMBL/GenBank/DDBJ whole genome shotgun (WGS) entry which is preliminary data.</text>
</comment>
<dbReference type="AlphaFoldDB" id="A0A7Y9DNL0"/>
<evidence type="ECO:0000256" key="7">
    <source>
        <dbReference type="ARBA" id="ARBA00023136"/>
    </source>
</evidence>
<dbReference type="RefSeq" id="WP_179753952.1">
    <property type="nucleotide sequence ID" value="NZ_JACCBB010000001.1"/>
</dbReference>
<keyword evidence="3" id="KW-0328">Glycosyltransferase</keyword>
<keyword evidence="2" id="KW-1003">Cell membrane</keyword>
<evidence type="ECO:0000256" key="5">
    <source>
        <dbReference type="ARBA" id="ARBA00022692"/>
    </source>
</evidence>
<dbReference type="PANTHER" id="PTHR33908:SF11">
    <property type="entry name" value="MEMBRANE PROTEIN"/>
    <property type="match status" value="1"/>
</dbReference>
<keyword evidence="5 8" id="KW-0812">Transmembrane</keyword>
<proteinExistence type="predicted"/>
<organism evidence="10 11">
    <name type="scientific">Kineococcus aurantiacus</name>
    <dbReference type="NCBI Taxonomy" id="37633"/>
    <lineage>
        <taxon>Bacteria</taxon>
        <taxon>Bacillati</taxon>
        <taxon>Actinomycetota</taxon>
        <taxon>Actinomycetes</taxon>
        <taxon>Kineosporiales</taxon>
        <taxon>Kineosporiaceae</taxon>
        <taxon>Kineococcus</taxon>
    </lineage>
</organism>
<reference evidence="10 11" key="1">
    <citation type="submission" date="2020-07" db="EMBL/GenBank/DDBJ databases">
        <title>Sequencing the genomes of 1000 actinobacteria strains.</title>
        <authorList>
            <person name="Klenk H.-P."/>
        </authorList>
    </citation>
    <scope>NUCLEOTIDE SEQUENCE [LARGE SCALE GENOMIC DNA]</scope>
    <source>
        <strain evidence="10 11">DSM 7487</strain>
    </source>
</reference>
<feature type="transmembrane region" description="Helical" evidence="8">
    <location>
        <begin position="306"/>
        <end position="328"/>
    </location>
</feature>
<feature type="transmembrane region" description="Helical" evidence="8">
    <location>
        <begin position="243"/>
        <end position="261"/>
    </location>
</feature>
<feature type="transmembrane region" description="Helical" evidence="8">
    <location>
        <begin position="401"/>
        <end position="422"/>
    </location>
</feature>
<feature type="domain" description="Glycosyltransferase RgtA/B/C/D-like" evidence="9">
    <location>
        <begin position="121"/>
        <end position="244"/>
    </location>
</feature>
<keyword evidence="4 10" id="KW-0808">Transferase</keyword>
<feature type="transmembrane region" description="Helical" evidence="8">
    <location>
        <begin position="349"/>
        <end position="369"/>
    </location>
</feature>
<sequence length="544" mass="57255">MALALRAGASRPAPGSHRATAAAARAAGWARLRAHGPALAVLLVALAARLHRIDTSYEIHIDEVSYADTATAVADGGGLTMFGVPFHLHPPGYFVLLALVEKVLAVVGITEPDRFAQVLHLRPVGAVLGSVTCALVTLLVARLAGWTPAVLAGLVLALDPFANRWDTRVFLEAPATLFSVAAASCLVAVVQRERPRGRLLVGTGLAVAACTLCKEPYAFLSVLPSTALFVTGRLARRRDTGTVLGVAVAANLGLLAALAAAGELGDWWTEQGSGLRRLVGLDQHTGYNAPGAQSASSSMTEHLGTFAPSVVLALVGAVSCALVLLPLLPRLWRTRRLLDDPVRAGRAVTSLWTGCAFAYVGYAFCFGTFEEQNVSMLLAPSATGFGVLVGLVLTRPSRVRVVATGLVVGVLVGVQLTSWATVHSRHDDSYVQLKRFLDARVPLDARIAATEETGQFLFGDHDLSGAHTTAALTSEHVDFVLLSTELVSRGYGTASPELLEALQRRGTLVFTSTGQSLGRLQLWDVRSVTGGSGRVNDLELPAVP</sequence>
<protein>
    <submittedName>
        <fullName evidence="10">4-amino-4-deoxy-L-arabinose transferase-like glycosyltransferase</fullName>
    </submittedName>
</protein>
<keyword evidence="7 8" id="KW-0472">Membrane</keyword>